<dbReference type="Pfam" id="PF08530">
    <property type="entry name" value="PepX_C"/>
    <property type="match status" value="1"/>
</dbReference>
<evidence type="ECO:0000313" key="6">
    <source>
        <dbReference type="Proteomes" id="UP000598996"/>
    </source>
</evidence>
<evidence type="ECO:0000259" key="4">
    <source>
        <dbReference type="SMART" id="SM00939"/>
    </source>
</evidence>
<dbReference type="NCBIfam" id="TIGR00976">
    <property type="entry name" value="CocE_NonD"/>
    <property type="match status" value="1"/>
</dbReference>
<feature type="region of interest" description="Disordered" evidence="2">
    <location>
        <begin position="423"/>
        <end position="445"/>
    </location>
</feature>
<dbReference type="GO" id="GO:0016787">
    <property type="term" value="F:hydrolase activity"/>
    <property type="evidence" value="ECO:0007669"/>
    <property type="project" value="UniProtKB-KW"/>
</dbReference>
<feature type="domain" description="Xaa-Pro dipeptidyl-peptidase C-terminal" evidence="4">
    <location>
        <begin position="358"/>
        <end position="586"/>
    </location>
</feature>
<dbReference type="SUPFAM" id="SSF53474">
    <property type="entry name" value="alpha/beta-Hydrolases"/>
    <property type="match status" value="1"/>
</dbReference>
<dbReference type="InterPro" id="IPR005674">
    <property type="entry name" value="CocE/Ser_esterase"/>
</dbReference>
<dbReference type="InterPro" id="IPR013736">
    <property type="entry name" value="Xaa-Pro_dipept_C"/>
</dbReference>
<dbReference type="SMART" id="SM00939">
    <property type="entry name" value="PepX_C"/>
    <property type="match status" value="1"/>
</dbReference>
<dbReference type="EMBL" id="JAENHO010000001">
    <property type="protein sequence ID" value="MBL7253043.1"/>
    <property type="molecule type" value="Genomic_DNA"/>
</dbReference>
<dbReference type="Proteomes" id="UP000598996">
    <property type="component" value="Unassembled WGS sequence"/>
</dbReference>
<gene>
    <name evidence="5" type="ORF">JKJ07_01830</name>
</gene>
<organism evidence="5 6">
    <name type="scientific">Paractinoplanes lichenicola</name>
    <dbReference type="NCBI Taxonomy" id="2802976"/>
    <lineage>
        <taxon>Bacteria</taxon>
        <taxon>Bacillati</taxon>
        <taxon>Actinomycetota</taxon>
        <taxon>Actinomycetes</taxon>
        <taxon>Micromonosporales</taxon>
        <taxon>Micromonosporaceae</taxon>
        <taxon>Paractinoplanes</taxon>
    </lineage>
</organism>
<comment type="caution">
    <text evidence="5">The sequence shown here is derived from an EMBL/GenBank/DDBJ whole genome shotgun (WGS) entry which is preliminary data.</text>
</comment>
<dbReference type="Gene3D" id="3.40.50.1820">
    <property type="entry name" value="alpha/beta hydrolase"/>
    <property type="match status" value="2"/>
</dbReference>
<dbReference type="Gene3D" id="2.60.120.260">
    <property type="entry name" value="Galactose-binding domain-like"/>
    <property type="match status" value="1"/>
</dbReference>
<proteinExistence type="predicted"/>
<dbReference type="InterPro" id="IPR008979">
    <property type="entry name" value="Galactose-bd-like_sf"/>
</dbReference>
<feature type="compositionally biased region" description="Pro residues" evidence="2">
    <location>
        <begin position="426"/>
        <end position="436"/>
    </location>
</feature>
<dbReference type="RefSeq" id="WP_202989381.1">
    <property type="nucleotide sequence ID" value="NZ_JAENHO010000001.1"/>
</dbReference>
<keyword evidence="6" id="KW-1185">Reference proteome</keyword>
<name>A0ABS1VEC3_9ACTN</name>
<evidence type="ECO:0000256" key="2">
    <source>
        <dbReference type="SAM" id="MobiDB-lite"/>
    </source>
</evidence>
<evidence type="ECO:0000256" key="3">
    <source>
        <dbReference type="SAM" id="SignalP"/>
    </source>
</evidence>
<dbReference type="InterPro" id="IPR029058">
    <property type="entry name" value="AB_hydrolase_fold"/>
</dbReference>
<dbReference type="Pfam" id="PF02129">
    <property type="entry name" value="Peptidase_S15"/>
    <property type="match status" value="1"/>
</dbReference>
<feature type="signal peptide" evidence="3">
    <location>
        <begin position="1"/>
        <end position="29"/>
    </location>
</feature>
<dbReference type="SUPFAM" id="SSF49785">
    <property type="entry name" value="Galactose-binding domain-like"/>
    <property type="match status" value="1"/>
</dbReference>
<dbReference type="InterPro" id="IPR000383">
    <property type="entry name" value="Xaa-Pro-like_dom"/>
</dbReference>
<sequence length="618" mass="66577">MKTLRMTTHSAVAVVAAAALTGAFLTVSAADAGAAPAVATATKAVTHQQNERVPEGASWTQHYFPSSDGSDTELHADVLLPEGLAAGEKVPVILSIGPYFGHSGQKSKEDWKHAGPSARFSDLFTEGGLFKKKYAFVMVDSRGFGGSSGCIDFAGPDEQADVRAAIDWAASRSWSTGAVGMYGKSYDALTGLIGNNLNQDALKAVVAQEPVWDPYRNPHSNGIQRLNMFLVPSTYSSIAALPQLPDDDAKYKANAAYEASHPYCLDAYTAGYLENDQRSPHWRARDVPAQAKGSDTPLFFTQGFIEDNTKPEDMQEYLANHRGPKRAWMGQWDHVRGNDRDKEGRLKMGRAGWFAEVFAFYDEHLKGIAPTAKYPAFAVQDSTGKWRAQQQWPVTSRDVTVSLGRGAYLEDGGADAYAALAEAGLPVPPPPAPDPDNPSEASAGGLEPVIPKELAALQVKRAQQGRVTSALYKFSQPVAKATRLTGTPRVSLDARGSGNMMVKLYDVAPGGKAVIINENVSLLSRGRTTFDLKSTDWTLAPGHVLGVEIGAVQTGSWYDLPSRDTVRVADARLRLALGDPARDVATQGDPSLFMATYLQRHQVNLTAQRPSFTLPAAR</sequence>
<keyword evidence="1 5" id="KW-0378">Hydrolase</keyword>
<feature type="chain" id="PRO_5045638713" evidence="3">
    <location>
        <begin position="30"/>
        <end position="618"/>
    </location>
</feature>
<reference evidence="5 6" key="1">
    <citation type="submission" date="2021-01" db="EMBL/GenBank/DDBJ databases">
        <title>Actinoplanes sp. nov. LDG1-01 isolated from lichen.</title>
        <authorList>
            <person name="Saeng-In P."/>
            <person name="Phongsopitanun W."/>
            <person name="Kanchanasin P."/>
            <person name="Yuki M."/>
            <person name="Kudo T."/>
            <person name="Ohkuma M."/>
            <person name="Tanasupawat S."/>
        </authorList>
    </citation>
    <scope>NUCLEOTIDE SEQUENCE [LARGE SCALE GENOMIC DNA]</scope>
    <source>
        <strain evidence="5 6">LDG1-01</strain>
    </source>
</reference>
<accession>A0ABS1VEC3</accession>
<evidence type="ECO:0000313" key="5">
    <source>
        <dbReference type="EMBL" id="MBL7253043.1"/>
    </source>
</evidence>
<evidence type="ECO:0000256" key="1">
    <source>
        <dbReference type="ARBA" id="ARBA00022801"/>
    </source>
</evidence>
<keyword evidence="3" id="KW-0732">Signal</keyword>
<protein>
    <submittedName>
        <fullName evidence="5">CocE/NonD family hydrolase</fullName>
    </submittedName>
</protein>